<dbReference type="SUPFAM" id="SSF53335">
    <property type="entry name" value="S-adenosyl-L-methionine-dependent methyltransferases"/>
    <property type="match status" value="1"/>
</dbReference>
<evidence type="ECO:0000313" key="2">
    <source>
        <dbReference type="Proteomes" id="UP000177907"/>
    </source>
</evidence>
<dbReference type="Proteomes" id="UP000177907">
    <property type="component" value="Unassembled WGS sequence"/>
</dbReference>
<name>A0A1F6NXI0_9BACT</name>
<protein>
    <recommendedName>
        <fullName evidence="3">Methyltransferase type 11 domain-containing protein</fullName>
    </recommendedName>
</protein>
<dbReference type="EMBL" id="MFQZ01000001">
    <property type="protein sequence ID" value="OGH88615.1"/>
    <property type="molecule type" value="Genomic_DNA"/>
</dbReference>
<dbReference type="InterPro" id="IPR029063">
    <property type="entry name" value="SAM-dependent_MTases_sf"/>
</dbReference>
<organism evidence="1 2">
    <name type="scientific">Candidatus Magasanikbacteria bacterium RIFOXYC2_FULL_42_28</name>
    <dbReference type="NCBI Taxonomy" id="1798704"/>
    <lineage>
        <taxon>Bacteria</taxon>
        <taxon>Candidatus Magasanikiibacteriota</taxon>
    </lineage>
</organism>
<evidence type="ECO:0000313" key="1">
    <source>
        <dbReference type="EMBL" id="OGH88615.1"/>
    </source>
</evidence>
<comment type="caution">
    <text evidence="1">The sequence shown here is derived from an EMBL/GenBank/DDBJ whole genome shotgun (WGS) entry which is preliminary data.</text>
</comment>
<reference evidence="1 2" key="1">
    <citation type="journal article" date="2016" name="Nat. Commun.">
        <title>Thousands of microbial genomes shed light on interconnected biogeochemical processes in an aquifer system.</title>
        <authorList>
            <person name="Anantharaman K."/>
            <person name="Brown C.T."/>
            <person name="Hug L.A."/>
            <person name="Sharon I."/>
            <person name="Castelle C.J."/>
            <person name="Probst A.J."/>
            <person name="Thomas B.C."/>
            <person name="Singh A."/>
            <person name="Wilkins M.J."/>
            <person name="Karaoz U."/>
            <person name="Brodie E.L."/>
            <person name="Williams K.H."/>
            <person name="Hubbard S.S."/>
            <person name="Banfield J.F."/>
        </authorList>
    </citation>
    <scope>NUCLEOTIDE SEQUENCE [LARGE SCALE GENOMIC DNA]</scope>
</reference>
<proteinExistence type="predicted"/>
<evidence type="ECO:0008006" key="3">
    <source>
        <dbReference type="Google" id="ProtNLM"/>
    </source>
</evidence>
<dbReference type="AlphaFoldDB" id="A0A1F6NXI0"/>
<accession>A0A1F6NXI0</accession>
<dbReference type="STRING" id="1798704.A3J93_00760"/>
<gene>
    <name evidence="1" type="ORF">A3J93_00760</name>
</gene>
<sequence>MSERHWPHDISDEELHTVFTGEHSEKGLSEPPYQYDRTEGDEHTSRLDVAALHEQSFIEYIRQRLSEKEFQNRKFRVLDMGGGAGLYADQLRTEFGDRIKVFTTGLRKKIAKNYRRNRNLKNLSKDDLKWRSILELKHQDEQGHPTEEFDLIVNTWGEFPYVFEDSSTGLLNTDNLERKLNSFFGMIISKLHQGGLASIFPVSTQHSVYVSKELEKLKSVYNFQYTFVPRPFMGSGIATRSSVRTRYCLKIKKLNSGSEGDTNS</sequence>